<feature type="non-terminal residue" evidence="2">
    <location>
        <position position="1"/>
    </location>
</feature>
<feature type="region of interest" description="Disordered" evidence="1">
    <location>
        <begin position="165"/>
        <end position="265"/>
    </location>
</feature>
<keyword evidence="3" id="KW-1185">Reference proteome</keyword>
<organism evidence="2 3">
    <name type="scientific">Prorocentrum cordatum</name>
    <dbReference type="NCBI Taxonomy" id="2364126"/>
    <lineage>
        <taxon>Eukaryota</taxon>
        <taxon>Sar</taxon>
        <taxon>Alveolata</taxon>
        <taxon>Dinophyceae</taxon>
        <taxon>Prorocentrales</taxon>
        <taxon>Prorocentraceae</taxon>
        <taxon>Prorocentrum</taxon>
    </lineage>
</organism>
<dbReference type="EMBL" id="CAUYUJ010014634">
    <property type="protein sequence ID" value="CAK0844113.1"/>
    <property type="molecule type" value="Genomic_DNA"/>
</dbReference>
<comment type="caution">
    <text evidence="2">The sequence shown here is derived from an EMBL/GenBank/DDBJ whole genome shotgun (WGS) entry which is preliminary data.</text>
</comment>
<accession>A0ABN9TEA3</accession>
<feature type="compositionally biased region" description="Basic residues" evidence="1">
    <location>
        <begin position="241"/>
        <end position="256"/>
    </location>
</feature>
<feature type="compositionally biased region" description="Low complexity" evidence="1">
    <location>
        <begin position="165"/>
        <end position="181"/>
    </location>
</feature>
<feature type="compositionally biased region" description="Basic residues" evidence="1">
    <location>
        <begin position="182"/>
        <end position="195"/>
    </location>
</feature>
<evidence type="ECO:0000313" key="3">
    <source>
        <dbReference type="Proteomes" id="UP001189429"/>
    </source>
</evidence>
<feature type="compositionally biased region" description="Gly residues" evidence="1">
    <location>
        <begin position="196"/>
        <end position="217"/>
    </location>
</feature>
<name>A0ABN9TEA3_9DINO</name>
<reference evidence="2" key="1">
    <citation type="submission" date="2023-10" db="EMBL/GenBank/DDBJ databases">
        <authorList>
            <person name="Chen Y."/>
            <person name="Shah S."/>
            <person name="Dougan E. K."/>
            <person name="Thang M."/>
            <person name="Chan C."/>
        </authorList>
    </citation>
    <scope>NUCLEOTIDE SEQUENCE [LARGE SCALE GENOMIC DNA]</scope>
</reference>
<evidence type="ECO:0000313" key="2">
    <source>
        <dbReference type="EMBL" id="CAK0844113.1"/>
    </source>
</evidence>
<evidence type="ECO:0000256" key="1">
    <source>
        <dbReference type="SAM" id="MobiDB-lite"/>
    </source>
</evidence>
<gene>
    <name evidence="2" type="ORF">PCOR1329_LOCUS38280</name>
</gene>
<protein>
    <submittedName>
        <fullName evidence="2">Uncharacterized protein</fullName>
    </submittedName>
</protein>
<sequence>VIGQAFRRWSTDGPVVCLSVVMMAVARRAETDRRLQSLEERQSITEDRLARVAGQVEEIARSTSLVLEDFPSVEEAWLAHGETAQYRELREAVPDAIGKDLATHLSVPWPLLALGAAVPAGGFPAETSWVRSVLEELRQQGTVKAVYSQSRLLYLERAEQERQRAWQAKGKAQGKAQSKAQGKGKGRKGKGRKGKGVGGSGVLQAGRGGQGGKGGPGAAPPAGGAPRPPPRLLPLPQQGGRRPRRPGRSRLARQRRLAAASAADA</sequence>
<dbReference type="Proteomes" id="UP001189429">
    <property type="component" value="Unassembled WGS sequence"/>
</dbReference>
<proteinExistence type="predicted"/>